<protein>
    <submittedName>
        <fullName evidence="7">LysE family transporter</fullName>
    </submittedName>
</protein>
<keyword evidence="5 6" id="KW-0472">Membrane</keyword>
<evidence type="ECO:0000256" key="5">
    <source>
        <dbReference type="ARBA" id="ARBA00023136"/>
    </source>
</evidence>
<dbReference type="Pfam" id="PF01810">
    <property type="entry name" value="LysE"/>
    <property type="match status" value="1"/>
</dbReference>
<sequence>MSIVAASGFQAGLALGIASMASVGPNNLMMIREGLLRGRVMFVASLVWGTYVTLIAASYLLSGSIVGVDPAFRTALSWLGLVAVAWFALQSFRAASVAGRIEDRASKEENGRSCVTRVMGVVWMNPLTYVELLIVPATLGQSFAAGGARLEFVMALILMTALCCYGYALGGGMVASLLRSRTNLRIFDLTSGVILTGVALTMAAGLAAQ</sequence>
<dbReference type="Proteomes" id="UP001464387">
    <property type="component" value="Unassembled WGS sequence"/>
</dbReference>
<organism evidence="7 8">
    <name type="scientific">Mesorhizobium opportunistum</name>
    <dbReference type="NCBI Taxonomy" id="593909"/>
    <lineage>
        <taxon>Bacteria</taxon>
        <taxon>Pseudomonadati</taxon>
        <taxon>Pseudomonadota</taxon>
        <taxon>Alphaproteobacteria</taxon>
        <taxon>Hyphomicrobiales</taxon>
        <taxon>Phyllobacteriaceae</taxon>
        <taxon>Mesorhizobium</taxon>
    </lineage>
</organism>
<evidence type="ECO:0000256" key="1">
    <source>
        <dbReference type="ARBA" id="ARBA00004651"/>
    </source>
</evidence>
<keyword evidence="2" id="KW-1003">Cell membrane</keyword>
<dbReference type="RefSeq" id="WP_287273320.1">
    <property type="nucleotide sequence ID" value="NZ_JAMYMY010000005.1"/>
</dbReference>
<comment type="caution">
    <text evidence="7">The sequence shown here is derived from an EMBL/GenBank/DDBJ whole genome shotgun (WGS) entry which is preliminary data.</text>
</comment>
<feature type="transmembrane region" description="Helical" evidence="6">
    <location>
        <begin position="36"/>
        <end position="59"/>
    </location>
</feature>
<feature type="transmembrane region" description="Helical" evidence="6">
    <location>
        <begin position="71"/>
        <end position="89"/>
    </location>
</feature>
<reference evidence="7 8" key="1">
    <citation type="journal article" date="2024" name="Proc. Natl. Acad. Sci. U.S.A.">
        <title>The evolutionary genomics of adaptation to stress in wild rhizobium bacteria.</title>
        <authorList>
            <person name="Kehlet-Delgado H."/>
            <person name="Montoya A.P."/>
            <person name="Jensen K.T."/>
            <person name="Wendlandt C.E."/>
            <person name="Dexheimer C."/>
            <person name="Roberts M."/>
            <person name="Torres Martinez L."/>
            <person name="Friesen M.L."/>
            <person name="Griffitts J.S."/>
            <person name="Porter S.S."/>
        </authorList>
    </citation>
    <scope>NUCLEOTIDE SEQUENCE [LARGE SCALE GENOMIC DNA]</scope>
    <source>
        <strain evidence="7 8">M0729</strain>
    </source>
</reference>
<dbReference type="EMBL" id="JAMYPJ010000006">
    <property type="protein sequence ID" value="MER8932525.1"/>
    <property type="molecule type" value="Genomic_DNA"/>
</dbReference>
<name>A0ABV1YBR3_9HYPH</name>
<keyword evidence="8" id="KW-1185">Reference proteome</keyword>
<accession>A0ABV1YBR3</accession>
<feature type="transmembrane region" description="Helical" evidence="6">
    <location>
        <begin position="186"/>
        <end position="208"/>
    </location>
</feature>
<evidence type="ECO:0000256" key="4">
    <source>
        <dbReference type="ARBA" id="ARBA00022989"/>
    </source>
</evidence>
<keyword evidence="3 6" id="KW-0812">Transmembrane</keyword>
<proteinExistence type="predicted"/>
<gene>
    <name evidence="7" type="ORF">NKI33_06050</name>
</gene>
<evidence type="ECO:0000256" key="3">
    <source>
        <dbReference type="ARBA" id="ARBA00022692"/>
    </source>
</evidence>
<dbReference type="PANTHER" id="PTHR30086">
    <property type="entry name" value="ARGININE EXPORTER PROTEIN ARGO"/>
    <property type="match status" value="1"/>
</dbReference>
<keyword evidence="4 6" id="KW-1133">Transmembrane helix</keyword>
<feature type="transmembrane region" description="Helical" evidence="6">
    <location>
        <begin position="152"/>
        <end position="174"/>
    </location>
</feature>
<dbReference type="InterPro" id="IPR001123">
    <property type="entry name" value="LeuE-type"/>
</dbReference>
<evidence type="ECO:0000313" key="7">
    <source>
        <dbReference type="EMBL" id="MER8932525.1"/>
    </source>
</evidence>
<comment type="subcellular location">
    <subcellularLocation>
        <location evidence="1">Cell membrane</location>
        <topology evidence="1">Multi-pass membrane protein</topology>
    </subcellularLocation>
</comment>
<dbReference type="PANTHER" id="PTHR30086:SF20">
    <property type="entry name" value="ARGININE EXPORTER PROTEIN ARGO-RELATED"/>
    <property type="match status" value="1"/>
</dbReference>
<evidence type="ECO:0000256" key="6">
    <source>
        <dbReference type="SAM" id="Phobius"/>
    </source>
</evidence>
<evidence type="ECO:0000313" key="8">
    <source>
        <dbReference type="Proteomes" id="UP001464387"/>
    </source>
</evidence>
<evidence type="ECO:0000256" key="2">
    <source>
        <dbReference type="ARBA" id="ARBA00022475"/>
    </source>
</evidence>